<organism evidence="3 4">
    <name type="scientific">Ilex paraguariensis</name>
    <name type="common">yerba mate</name>
    <dbReference type="NCBI Taxonomy" id="185542"/>
    <lineage>
        <taxon>Eukaryota</taxon>
        <taxon>Viridiplantae</taxon>
        <taxon>Streptophyta</taxon>
        <taxon>Embryophyta</taxon>
        <taxon>Tracheophyta</taxon>
        <taxon>Spermatophyta</taxon>
        <taxon>Magnoliopsida</taxon>
        <taxon>eudicotyledons</taxon>
        <taxon>Gunneridae</taxon>
        <taxon>Pentapetalae</taxon>
        <taxon>asterids</taxon>
        <taxon>campanulids</taxon>
        <taxon>Aquifoliales</taxon>
        <taxon>Aquifoliaceae</taxon>
        <taxon>Ilex</taxon>
    </lineage>
</organism>
<protein>
    <recommendedName>
        <fullName evidence="2">Symplekin/Pta1 N-terminal domain-containing protein</fullName>
    </recommendedName>
</protein>
<feature type="region of interest" description="Disordered" evidence="1">
    <location>
        <begin position="480"/>
        <end position="546"/>
    </location>
</feature>
<proteinExistence type="predicted"/>
<dbReference type="Pfam" id="PF11935">
    <property type="entry name" value="SYMPK_PTA1_N"/>
    <property type="match status" value="2"/>
</dbReference>
<name>A0ABC8QNB6_9AQUA</name>
<dbReference type="Gene3D" id="1.25.10.10">
    <property type="entry name" value="Leucine-rich Repeat Variant"/>
    <property type="match status" value="2"/>
</dbReference>
<gene>
    <name evidence="3" type="ORF">ILEXP_LOCUS781</name>
</gene>
<evidence type="ECO:0000313" key="4">
    <source>
        <dbReference type="Proteomes" id="UP001642360"/>
    </source>
</evidence>
<comment type="caution">
    <text evidence="3">The sequence shown here is derived from an EMBL/GenBank/DDBJ whole genome shotgun (WGS) entry which is preliminary data.</text>
</comment>
<dbReference type="InterPro" id="IPR011989">
    <property type="entry name" value="ARM-like"/>
</dbReference>
<dbReference type="InterPro" id="IPR016024">
    <property type="entry name" value="ARM-type_fold"/>
</dbReference>
<accession>A0ABC8QNB6</accession>
<feature type="domain" description="Symplekin/Pta1 N-terminal" evidence="2">
    <location>
        <begin position="101"/>
        <end position="232"/>
    </location>
</feature>
<dbReference type="AlphaFoldDB" id="A0ABC8QNB6"/>
<dbReference type="PANTHER" id="PTHR47184:SF2">
    <property type="entry name" value="SYMPLEKIN"/>
    <property type="match status" value="1"/>
</dbReference>
<evidence type="ECO:0000259" key="2">
    <source>
        <dbReference type="Pfam" id="PF11935"/>
    </source>
</evidence>
<dbReference type="PANTHER" id="PTHR47184">
    <property type="entry name" value="PHOSPHATIDYLINOSITOL 3-AND 4-KINASE FAMILY PROTEIN-RELATED"/>
    <property type="match status" value="1"/>
</dbReference>
<sequence>MVGITAANSREKVASLISAVKFDKDIPSKLDHLRQLKDELSDADTVLLSEFLSPLLDLHTDSFSPVRKFIIEIIGHIGLKHVELLPEIVPVLIIVLRDGTPAVARQAITCGIDLFRCTLIRVAIQGLYKSELDDILVTSWSWVLKFRDEIYSLAFHPGIDGRRLLALKFIVAVIFLYTPDPTGPSEPPTDQTFEGMFEQFNMSWLRGGHPLLNIGDLSTEASQSLGLLLNQLRFPTGLYKSELDDILVTSWSWVLKFRDEIYSLAFHKPGIDGRRLLALKFIVAVIFLYTPDPTGPSEPPTDQTFEGMFEQFNMSWLRGGHPLLNIGDLSTEASQSLGLLLNQLRFPTVKSLSNLMIIVLINSLSAIAKKRPAFYGRILPVLLGLDLSSTVSKGLHVSGVHHALKNAFLSCLNCTHPGAAPWRDRLVGALKELKIGGLTEEAFQQLFQTNGRVEWKDDISTTQEEQPLAKAYDAVHINAGRKRSGVHDNSDLVEEDDVSGKRVKPTPIVSEASSEELTRDQDGVPSSGLATSRGDGSGLATSRGDGHNGTVQQLVAMFGALVAQGEKAVGHLEILISSISADFLAEVVMANMRNLPPNRPTAEGDEDPQLNLSSYPGLVGSDAHFKHLSSLLTDILSQSIAFPQVGYSLNAQQSTSNELEQPEGEEEHPMVTLVEGDVARSDLNYAAAAEQALVPAGVSGSSSEDVASVMEDGCSIIPSEVVDVGNLESEIPGLVTSSRSDGLSETLIVSTDLEDASQEQVSSLGRSPLQLLPSISTDRSEELSPKAAVSDMTSINSSMTASVGLSTQLVLPKMSAPIVDLTDEEKDQLQKMAFMRIIEAYKQVEVAGGSDVRFSILADLGAEFPLDLDPWKLLQTHILSDYINHEGHELTLRVLYRLFGEAEEDRDFFSSTTATSAYEMFLQAVAETLRDSFPASDKSLSKLLGEVPYLPKSVLKLLECLCSPGSSDKDEKEFHSGDRVTQGLSAVWSLILLRPPIREVCLKIALQSAVHHLEEVRMKAIRLVANKLYPLPSISQQIEDFAKEMLFSAANADHTVDTTNADGSNAEILKFFILES</sequence>
<dbReference type="EMBL" id="CAUOFW020000225">
    <property type="protein sequence ID" value="CAK9133852.1"/>
    <property type="molecule type" value="Genomic_DNA"/>
</dbReference>
<feature type="domain" description="Symplekin/Pta1 N-terminal" evidence="2">
    <location>
        <begin position="249"/>
        <end position="431"/>
    </location>
</feature>
<evidence type="ECO:0000256" key="1">
    <source>
        <dbReference type="SAM" id="MobiDB-lite"/>
    </source>
</evidence>
<reference evidence="3 4" key="1">
    <citation type="submission" date="2024-02" db="EMBL/GenBank/DDBJ databases">
        <authorList>
            <person name="Vignale AGUSTIN F."/>
            <person name="Sosa J E."/>
            <person name="Modenutti C."/>
        </authorList>
    </citation>
    <scope>NUCLEOTIDE SEQUENCE [LARGE SCALE GENOMIC DNA]</scope>
</reference>
<keyword evidence="4" id="KW-1185">Reference proteome</keyword>
<dbReference type="Proteomes" id="UP001642360">
    <property type="component" value="Unassembled WGS sequence"/>
</dbReference>
<dbReference type="InterPro" id="IPR032460">
    <property type="entry name" value="Symplekin/Pta1_N"/>
</dbReference>
<evidence type="ECO:0000313" key="3">
    <source>
        <dbReference type="EMBL" id="CAK9133852.1"/>
    </source>
</evidence>
<dbReference type="SUPFAM" id="SSF48371">
    <property type="entry name" value="ARM repeat"/>
    <property type="match status" value="1"/>
</dbReference>